<keyword evidence="3" id="KW-1185">Reference proteome</keyword>
<reference evidence="2 3" key="1">
    <citation type="submission" date="2019-09" db="EMBL/GenBank/DDBJ databases">
        <authorList>
            <person name="Leyn A S."/>
        </authorList>
    </citation>
    <scope>NUCLEOTIDE SEQUENCE [LARGE SCALE GENOMIC DNA]</scope>
    <source>
        <strain evidence="2">AA231_1</strain>
    </source>
</reference>
<dbReference type="RefSeq" id="WP_155546906.1">
    <property type="nucleotide sequence ID" value="NZ_CABVGP010000002.1"/>
</dbReference>
<keyword evidence="1" id="KW-0812">Transmembrane</keyword>
<gene>
    <name evidence="2" type="ORF">AA23TX_07112</name>
</gene>
<sequence length="259" mass="26861">MRGALWAEVLKARRSRLPWVTVLAFTVAGVFGTLVMFVLQDLSRARALGLLGTKASLTGGSADWPASFALLAQIVAVGGVGVFGLVVIWLFGREFSQHTIKDLLALPTARTTVVGAKFAVAALWCLALAGYLLLLGLLLGTTIGLRGWSAAVAARGLGEVLATAVMTILLVTPFAFAASLGRGYLAGVAALITAVFLAQVVALVGYGRYFPWSVPALFTGLAGPGHDPPGVVGYLLVLLVGATGVATTAAWWRGADQDR</sequence>
<dbReference type="PANTHER" id="PTHR37305:SF1">
    <property type="entry name" value="MEMBRANE PROTEIN"/>
    <property type="match status" value="1"/>
</dbReference>
<proteinExistence type="predicted"/>
<feature type="transmembrane region" description="Helical" evidence="1">
    <location>
        <begin position="68"/>
        <end position="91"/>
    </location>
</feature>
<keyword evidence="1" id="KW-0472">Membrane</keyword>
<organism evidence="2 3">
    <name type="scientific">Amycolatopsis camponoti</name>
    <dbReference type="NCBI Taxonomy" id="2606593"/>
    <lineage>
        <taxon>Bacteria</taxon>
        <taxon>Bacillati</taxon>
        <taxon>Actinomycetota</taxon>
        <taxon>Actinomycetes</taxon>
        <taxon>Pseudonocardiales</taxon>
        <taxon>Pseudonocardiaceae</taxon>
        <taxon>Amycolatopsis</taxon>
    </lineage>
</organism>
<evidence type="ECO:0000313" key="2">
    <source>
        <dbReference type="EMBL" id="VVJ22101.1"/>
    </source>
</evidence>
<evidence type="ECO:0000313" key="3">
    <source>
        <dbReference type="Proteomes" id="UP000399805"/>
    </source>
</evidence>
<feature type="transmembrane region" description="Helical" evidence="1">
    <location>
        <begin position="188"/>
        <end position="211"/>
    </location>
</feature>
<dbReference type="Proteomes" id="UP000399805">
    <property type="component" value="Unassembled WGS sequence"/>
</dbReference>
<dbReference type="Pfam" id="PF12730">
    <property type="entry name" value="ABC2_membrane_4"/>
    <property type="match status" value="1"/>
</dbReference>
<dbReference type="AlphaFoldDB" id="A0A6I8LY41"/>
<keyword evidence="1" id="KW-1133">Transmembrane helix</keyword>
<feature type="transmembrane region" description="Helical" evidence="1">
    <location>
        <begin position="231"/>
        <end position="252"/>
    </location>
</feature>
<dbReference type="PANTHER" id="PTHR37305">
    <property type="entry name" value="INTEGRAL MEMBRANE PROTEIN-RELATED"/>
    <property type="match status" value="1"/>
</dbReference>
<dbReference type="EMBL" id="CABVGP010000002">
    <property type="protein sequence ID" value="VVJ22101.1"/>
    <property type="molecule type" value="Genomic_DNA"/>
</dbReference>
<feature type="transmembrane region" description="Helical" evidence="1">
    <location>
        <begin position="160"/>
        <end position="181"/>
    </location>
</feature>
<name>A0A6I8LY41_9PSEU</name>
<feature type="transmembrane region" description="Helical" evidence="1">
    <location>
        <begin position="20"/>
        <end position="39"/>
    </location>
</feature>
<accession>A0A6I8LY41</accession>
<feature type="transmembrane region" description="Helical" evidence="1">
    <location>
        <begin position="118"/>
        <end position="140"/>
    </location>
</feature>
<evidence type="ECO:0000256" key="1">
    <source>
        <dbReference type="SAM" id="Phobius"/>
    </source>
</evidence>
<protein>
    <submittedName>
        <fullName evidence="2">Bacitracin ABC transporter</fullName>
    </submittedName>
</protein>